<reference evidence="3 4" key="1">
    <citation type="submission" date="2014-06" db="EMBL/GenBank/DDBJ databases">
        <title>Shewanella sp. YQH10.</title>
        <authorList>
            <person name="Liu Y."/>
            <person name="Zeng R."/>
        </authorList>
    </citation>
    <scope>NUCLEOTIDE SEQUENCE [LARGE SCALE GENOMIC DNA]</scope>
    <source>
        <strain evidence="3 4">YQH10</strain>
    </source>
</reference>
<accession>A0A094JF51</accession>
<evidence type="ECO:0000259" key="2">
    <source>
        <dbReference type="PROSITE" id="PS50263"/>
    </source>
</evidence>
<dbReference type="InterPro" id="IPR003010">
    <property type="entry name" value="C-N_Hydrolase"/>
</dbReference>
<dbReference type="InterPro" id="IPR045254">
    <property type="entry name" value="Nit1/2_C-N_Hydrolase"/>
</dbReference>
<dbReference type="eggNOG" id="COG0388">
    <property type="taxonomic scope" value="Bacteria"/>
</dbReference>
<sequence>MQVSLLQCQSSRKPPENLAFIAQQLAQLPRAADEPQLVVLPECSLLFGGHEGEQLALSSTEGADSLFAHLAALAKKYHVYLAGGTIPVTSGDGRVYSRSILFDDQGSELGSYDKLHLFDVDVSDNTGAYRESDTFCAGERISVVPTPFGHLGMTVCYDLRFADLFRALRLQGAELIIVPAAFTKVTGAAHWEVLLRARAIETQCYILAAAQWGAHNEGGRQTWGQSMIVDPWGKIVAQLPEGTGWVQAKLDKQLLAKVRQDMPVCQHNRFAAPQLLATPRK</sequence>
<dbReference type="PANTHER" id="PTHR23088">
    <property type="entry name" value="NITRILASE-RELATED"/>
    <property type="match status" value="1"/>
</dbReference>
<dbReference type="OrthoDB" id="9811121at2"/>
<dbReference type="AlphaFoldDB" id="A0A094JF51"/>
<dbReference type="InterPro" id="IPR036526">
    <property type="entry name" value="C-N_Hydrolase_sf"/>
</dbReference>
<feature type="domain" description="CN hydrolase" evidence="2">
    <location>
        <begin position="1"/>
        <end position="252"/>
    </location>
</feature>
<dbReference type="EMBL" id="JPEO01000004">
    <property type="protein sequence ID" value="KFZ37832.1"/>
    <property type="molecule type" value="Genomic_DNA"/>
</dbReference>
<keyword evidence="4" id="KW-1185">Reference proteome</keyword>
<dbReference type="CDD" id="cd07572">
    <property type="entry name" value="nit"/>
    <property type="match status" value="1"/>
</dbReference>
<dbReference type="PANTHER" id="PTHR23088:SF27">
    <property type="entry name" value="DEAMINATED GLUTATHIONE AMIDASE"/>
    <property type="match status" value="1"/>
</dbReference>
<evidence type="ECO:0000313" key="3">
    <source>
        <dbReference type="EMBL" id="KFZ37832.1"/>
    </source>
</evidence>
<dbReference type="Proteomes" id="UP000029264">
    <property type="component" value="Unassembled WGS sequence"/>
</dbReference>
<dbReference type="Pfam" id="PF00795">
    <property type="entry name" value="CN_hydrolase"/>
    <property type="match status" value="1"/>
</dbReference>
<comment type="caution">
    <text evidence="3">The sequence shown here is derived from an EMBL/GenBank/DDBJ whole genome shotgun (WGS) entry which is preliminary data.</text>
</comment>
<dbReference type="STRING" id="1515746.HR45_08230"/>
<dbReference type="SUPFAM" id="SSF56317">
    <property type="entry name" value="Carbon-nitrogen hydrolase"/>
    <property type="match status" value="1"/>
</dbReference>
<evidence type="ECO:0000256" key="1">
    <source>
        <dbReference type="ARBA" id="ARBA00022801"/>
    </source>
</evidence>
<organism evidence="3 4">
    <name type="scientific">Shewanella mangrovi</name>
    <dbReference type="NCBI Taxonomy" id="1515746"/>
    <lineage>
        <taxon>Bacteria</taxon>
        <taxon>Pseudomonadati</taxon>
        <taxon>Pseudomonadota</taxon>
        <taxon>Gammaproteobacteria</taxon>
        <taxon>Alteromonadales</taxon>
        <taxon>Shewanellaceae</taxon>
        <taxon>Shewanella</taxon>
    </lineage>
</organism>
<dbReference type="RefSeq" id="WP_037441715.1">
    <property type="nucleotide sequence ID" value="NZ_JPEO01000004.1"/>
</dbReference>
<name>A0A094JF51_9GAMM</name>
<evidence type="ECO:0000313" key="4">
    <source>
        <dbReference type="Proteomes" id="UP000029264"/>
    </source>
</evidence>
<dbReference type="Gene3D" id="3.60.110.10">
    <property type="entry name" value="Carbon-nitrogen hydrolase"/>
    <property type="match status" value="1"/>
</dbReference>
<dbReference type="PROSITE" id="PS50263">
    <property type="entry name" value="CN_HYDROLASE"/>
    <property type="match status" value="1"/>
</dbReference>
<keyword evidence="1 3" id="KW-0378">Hydrolase</keyword>
<dbReference type="GO" id="GO:0016811">
    <property type="term" value="F:hydrolase activity, acting on carbon-nitrogen (but not peptide) bonds, in linear amides"/>
    <property type="evidence" value="ECO:0007669"/>
    <property type="project" value="InterPro"/>
</dbReference>
<gene>
    <name evidence="3" type="ORF">HR45_08230</name>
</gene>
<protein>
    <submittedName>
        <fullName evidence="3">Amidohydrolase</fullName>
    </submittedName>
</protein>
<proteinExistence type="predicted"/>